<evidence type="ECO:0000313" key="3">
    <source>
        <dbReference type="Proteomes" id="UP000275408"/>
    </source>
</evidence>
<accession>A0A3M6V6H5</accession>
<keyword evidence="3" id="KW-1185">Reference proteome</keyword>
<dbReference type="AlphaFoldDB" id="A0A3M6V6H5"/>
<evidence type="ECO:0000256" key="1">
    <source>
        <dbReference type="SAM" id="MobiDB-lite"/>
    </source>
</evidence>
<proteinExistence type="predicted"/>
<sequence length="121" mass="14196">YENEDPLRKRRPSTKTKTPYENEDPSRKRRHITKTSSKEVGTTFVEKDYVHETHYENEDPSFSVTCRRPPVKSFRLTSTPTRFDNGHVLQFSNLFTKVHEQSITVHVSYGRGEISFSCTRN</sequence>
<feature type="non-terminal residue" evidence="2">
    <location>
        <position position="1"/>
    </location>
</feature>
<gene>
    <name evidence="2" type="ORF">pdam_00003574</name>
</gene>
<evidence type="ECO:0000313" key="2">
    <source>
        <dbReference type="EMBL" id="RMX61495.1"/>
    </source>
</evidence>
<dbReference type="Proteomes" id="UP000275408">
    <property type="component" value="Unassembled WGS sequence"/>
</dbReference>
<organism evidence="2 3">
    <name type="scientific">Pocillopora damicornis</name>
    <name type="common">Cauliflower coral</name>
    <name type="synonym">Millepora damicornis</name>
    <dbReference type="NCBI Taxonomy" id="46731"/>
    <lineage>
        <taxon>Eukaryota</taxon>
        <taxon>Metazoa</taxon>
        <taxon>Cnidaria</taxon>
        <taxon>Anthozoa</taxon>
        <taxon>Hexacorallia</taxon>
        <taxon>Scleractinia</taxon>
        <taxon>Astrocoeniina</taxon>
        <taxon>Pocilloporidae</taxon>
        <taxon>Pocillopora</taxon>
    </lineage>
</organism>
<dbReference type="EMBL" id="RCHS01000010">
    <property type="protein sequence ID" value="RMX61495.1"/>
    <property type="molecule type" value="Genomic_DNA"/>
</dbReference>
<name>A0A3M6V6H5_POCDA</name>
<feature type="region of interest" description="Disordered" evidence="1">
    <location>
        <begin position="1"/>
        <end position="36"/>
    </location>
</feature>
<reference evidence="2 3" key="1">
    <citation type="journal article" date="2018" name="Sci. Rep.">
        <title>Comparative analysis of the Pocillopora damicornis genome highlights role of immune system in coral evolution.</title>
        <authorList>
            <person name="Cunning R."/>
            <person name="Bay R.A."/>
            <person name="Gillette P."/>
            <person name="Baker A.C."/>
            <person name="Traylor-Knowles N."/>
        </authorList>
    </citation>
    <scope>NUCLEOTIDE SEQUENCE [LARGE SCALE GENOMIC DNA]</scope>
    <source>
        <strain evidence="2">RSMAS</strain>
        <tissue evidence="2">Whole animal</tissue>
    </source>
</reference>
<protein>
    <submittedName>
        <fullName evidence="2">Uncharacterized protein</fullName>
    </submittedName>
</protein>
<comment type="caution">
    <text evidence="2">The sequence shown here is derived from an EMBL/GenBank/DDBJ whole genome shotgun (WGS) entry which is preliminary data.</text>
</comment>